<evidence type="ECO:0000256" key="1">
    <source>
        <dbReference type="ARBA" id="ARBA00023125"/>
    </source>
</evidence>
<comment type="caution">
    <text evidence="4">The sequence shown here is derived from an EMBL/GenBank/DDBJ whole genome shotgun (WGS) entry which is preliminary data.</text>
</comment>
<evidence type="ECO:0000313" key="5">
    <source>
        <dbReference type="Proteomes" id="UP000558997"/>
    </source>
</evidence>
<dbReference type="InterPro" id="IPR036271">
    <property type="entry name" value="Tet_transcr_reg_TetR-rel_C_sf"/>
</dbReference>
<reference evidence="4 5" key="1">
    <citation type="submission" date="2020-08" db="EMBL/GenBank/DDBJ databases">
        <title>Sequencing the genomes of 1000 actinobacteria strains.</title>
        <authorList>
            <person name="Klenk H.-P."/>
        </authorList>
    </citation>
    <scope>NUCLEOTIDE SEQUENCE [LARGE SCALE GENOMIC DNA]</scope>
    <source>
        <strain evidence="4 5">DSM 17294</strain>
    </source>
</reference>
<evidence type="ECO:0000259" key="3">
    <source>
        <dbReference type="PROSITE" id="PS50977"/>
    </source>
</evidence>
<dbReference type="Proteomes" id="UP000558997">
    <property type="component" value="Unassembled WGS sequence"/>
</dbReference>
<dbReference type="Gene3D" id="1.10.357.10">
    <property type="entry name" value="Tetracycline Repressor, domain 2"/>
    <property type="match status" value="1"/>
</dbReference>
<gene>
    <name evidence="4" type="ORF">HDA44_005578</name>
</gene>
<dbReference type="GO" id="GO:0000976">
    <property type="term" value="F:transcription cis-regulatory region binding"/>
    <property type="evidence" value="ECO:0007669"/>
    <property type="project" value="TreeGrafter"/>
</dbReference>
<dbReference type="SUPFAM" id="SSF48498">
    <property type="entry name" value="Tetracyclin repressor-like, C-terminal domain"/>
    <property type="match status" value="1"/>
</dbReference>
<dbReference type="GO" id="GO:0003700">
    <property type="term" value="F:DNA-binding transcription factor activity"/>
    <property type="evidence" value="ECO:0007669"/>
    <property type="project" value="TreeGrafter"/>
</dbReference>
<dbReference type="PANTHER" id="PTHR30055:SF241">
    <property type="entry name" value="TRANSCRIPTIONAL REGULATORY PROTEIN"/>
    <property type="match status" value="1"/>
</dbReference>
<dbReference type="SUPFAM" id="SSF46689">
    <property type="entry name" value="Homeodomain-like"/>
    <property type="match status" value="1"/>
</dbReference>
<dbReference type="RefSeq" id="WP_184839305.1">
    <property type="nucleotide sequence ID" value="NZ_BAAAVN010000008.1"/>
</dbReference>
<dbReference type="InterPro" id="IPR009057">
    <property type="entry name" value="Homeodomain-like_sf"/>
</dbReference>
<evidence type="ECO:0000256" key="2">
    <source>
        <dbReference type="PROSITE-ProRule" id="PRU00335"/>
    </source>
</evidence>
<dbReference type="PRINTS" id="PR00455">
    <property type="entry name" value="HTHTETR"/>
</dbReference>
<dbReference type="AlphaFoldDB" id="A0A841E1F1"/>
<sequence length="198" mass="21727">MTKPIPRAESQARTRERLLAAAAELFAERGVHGASVEQIAERAGYTRGAFYGNFAGKPELVAALLDERTQREYAEIVAIVAGPDPVAALRDWHRRRTANESGWLTLRLELLLYAVRSGGAVRDQVRARERFARAAHAEGLRRAGPETGQQDSAGLEQLALIVHALEDGLLIQRAIDPDAVPAEAVVDAYLKITRAWLE</sequence>
<dbReference type="EMBL" id="JACHNF010000001">
    <property type="protein sequence ID" value="MBB5982237.1"/>
    <property type="molecule type" value="Genomic_DNA"/>
</dbReference>
<dbReference type="Pfam" id="PF00440">
    <property type="entry name" value="TetR_N"/>
    <property type="match status" value="1"/>
</dbReference>
<dbReference type="InterPro" id="IPR050109">
    <property type="entry name" value="HTH-type_TetR-like_transc_reg"/>
</dbReference>
<dbReference type="InterPro" id="IPR001647">
    <property type="entry name" value="HTH_TetR"/>
</dbReference>
<feature type="domain" description="HTH tetR-type" evidence="3">
    <location>
        <begin position="12"/>
        <end position="72"/>
    </location>
</feature>
<evidence type="ECO:0000313" key="4">
    <source>
        <dbReference type="EMBL" id="MBB5982237.1"/>
    </source>
</evidence>
<organism evidence="4 5">
    <name type="scientific">Kribbella solani</name>
    <dbReference type="NCBI Taxonomy" id="236067"/>
    <lineage>
        <taxon>Bacteria</taxon>
        <taxon>Bacillati</taxon>
        <taxon>Actinomycetota</taxon>
        <taxon>Actinomycetes</taxon>
        <taxon>Propionibacteriales</taxon>
        <taxon>Kribbellaceae</taxon>
        <taxon>Kribbella</taxon>
    </lineage>
</organism>
<protein>
    <submittedName>
        <fullName evidence="4">AcrR family transcriptional regulator</fullName>
    </submittedName>
</protein>
<accession>A0A841E1F1</accession>
<dbReference type="PANTHER" id="PTHR30055">
    <property type="entry name" value="HTH-TYPE TRANSCRIPTIONAL REGULATOR RUTR"/>
    <property type="match status" value="1"/>
</dbReference>
<name>A0A841E1F1_9ACTN</name>
<proteinExistence type="predicted"/>
<feature type="DNA-binding region" description="H-T-H motif" evidence="2">
    <location>
        <begin position="35"/>
        <end position="54"/>
    </location>
</feature>
<dbReference type="PROSITE" id="PS50977">
    <property type="entry name" value="HTH_TETR_2"/>
    <property type="match status" value="1"/>
</dbReference>
<keyword evidence="1 2" id="KW-0238">DNA-binding</keyword>
<keyword evidence="5" id="KW-1185">Reference proteome</keyword>